<evidence type="ECO:0000256" key="14">
    <source>
        <dbReference type="PIRSR" id="PIRSR001529-2"/>
    </source>
</evidence>
<dbReference type="Proteomes" id="UP000033731">
    <property type="component" value="Unassembled WGS sequence"/>
</dbReference>
<protein>
    <recommendedName>
        <fullName evidence="12">Serine--tRNA ligase</fullName>
        <ecNumber evidence="12">6.1.1.11</ecNumber>
    </recommendedName>
    <alternativeName>
        <fullName evidence="12">Seryl-tRNA synthetase</fullName>
        <shortName evidence="12">SerRS</shortName>
    </alternativeName>
    <alternativeName>
        <fullName evidence="12">Seryl-tRNA(Ser/Sec) synthetase</fullName>
    </alternativeName>
</protein>
<evidence type="ECO:0000256" key="12">
    <source>
        <dbReference type="HAMAP-Rule" id="MF_00176"/>
    </source>
</evidence>
<comment type="caution">
    <text evidence="16">The sequence shown here is derived from an EMBL/GenBank/DDBJ whole genome shotgun (WGS) entry which is preliminary data.</text>
</comment>
<evidence type="ECO:0000313" key="17">
    <source>
        <dbReference type="Proteomes" id="UP000033731"/>
    </source>
</evidence>
<gene>
    <name evidence="12" type="primary">serS</name>
    <name evidence="16" type="ORF">DJ66_1087</name>
</gene>
<dbReference type="EMBL" id="JMTK01000002">
    <property type="protein sequence ID" value="KJZ82337.1"/>
    <property type="molecule type" value="Genomic_DNA"/>
</dbReference>
<dbReference type="AlphaFoldDB" id="A0A094Z1A9"/>
<evidence type="ECO:0000259" key="15">
    <source>
        <dbReference type="PROSITE" id="PS50862"/>
    </source>
</evidence>
<comment type="catalytic activity">
    <reaction evidence="11 12">
        <text>tRNA(Ser) + L-serine + ATP = L-seryl-tRNA(Ser) + AMP + diphosphate + H(+)</text>
        <dbReference type="Rhea" id="RHEA:12292"/>
        <dbReference type="Rhea" id="RHEA-COMP:9669"/>
        <dbReference type="Rhea" id="RHEA-COMP:9703"/>
        <dbReference type="ChEBI" id="CHEBI:15378"/>
        <dbReference type="ChEBI" id="CHEBI:30616"/>
        <dbReference type="ChEBI" id="CHEBI:33019"/>
        <dbReference type="ChEBI" id="CHEBI:33384"/>
        <dbReference type="ChEBI" id="CHEBI:78442"/>
        <dbReference type="ChEBI" id="CHEBI:78533"/>
        <dbReference type="ChEBI" id="CHEBI:456215"/>
        <dbReference type="EC" id="6.1.1.11"/>
    </reaction>
</comment>
<dbReference type="GO" id="GO:0016260">
    <property type="term" value="P:selenocysteine biosynthetic process"/>
    <property type="evidence" value="ECO:0007669"/>
    <property type="project" value="UniProtKB-UniRule"/>
</dbReference>
<evidence type="ECO:0000256" key="8">
    <source>
        <dbReference type="ARBA" id="ARBA00022917"/>
    </source>
</evidence>
<dbReference type="InterPro" id="IPR045864">
    <property type="entry name" value="aa-tRNA-synth_II/BPL/LPL"/>
</dbReference>
<feature type="binding site" evidence="12 14">
    <location>
        <begin position="349"/>
        <end position="352"/>
    </location>
    <ligand>
        <name>ATP</name>
        <dbReference type="ChEBI" id="CHEBI:30616"/>
    </ligand>
</feature>
<keyword evidence="5 12" id="KW-0436">Ligase</keyword>
<dbReference type="PANTHER" id="PTHR43697:SF1">
    <property type="entry name" value="SERINE--TRNA LIGASE"/>
    <property type="match status" value="1"/>
</dbReference>
<feature type="binding site" evidence="12">
    <location>
        <position position="385"/>
    </location>
    <ligand>
        <name>L-serine</name>
        <dbReference type="ChEBI" id="CHEBI:33384"/>
    </ligand>
</feature>
<comment type="domain">
    <text evidence="12">Consists of two distinct domains, a catalytic core and a N-terminal extension that is involved in tRNA binding.</text>
</comment>
<comment type="subunit">
    <text evidence="12">Homodimer. The tRNA molecule binds across the dimer.</text>
</comment>
<dbReference type="InterPro" id="IPR002314">
    <property type="entry name" value="aa-tRNA-synt_IIb"/>
</dbReference>
<evidence type="ECO:0000256" key="2">
    <source>
        <dbReference type="ARBA" id="ARBA00005045"/>
    </source>
</evidence>
<keyword evidence="6 12" id="KW-0547">Nucleotide-binding</keyword>
<dbReference type="RefSeq" id="WP_034442236.1">
    <property type="nucleotide sequence ID" value="NZ_JMTK01000002.1"/>
</dbReference>
<keyword evidence="9 12" id="KW-0030">Aminoacyl-tRNA synthetase</keyword>
<keyword evidence="4 12" id="KW-0963">Cytoplasm</keyword>
<dbReference type="UniPathway" id="UPA00906">
    <property type="reaction ID" value="UER00895"/>
</dbReference>
<comment type="pathway">
    <text evidence="2 12">Aminoacyl-tRNA biosynthesis; selenocysteinyl-tRNA(Sec) biosynthesis; L-seryl-tRNA(Sec) from L-serine and tRNA(Sec): step 1/1.</text>
</comment>
<keyword evidence="7 12" id="KW-0067">ATP-binding</keyword>
<evidence type="ECO:0000256" key="4">
    <source>
        <dbReference type="ARBA" id="ARBA00022490"/>
    </source>
</evidence>
<dbReference type="CDD" id="cd00770">
    <property type="entry name" value="SerRS_core"/>
    <property type="match status" value="1"/>
</dbReference>
<dbReference type="InterPro" id="IPR033729">
    <property type="entry name" value="SerRS_core"/>
</dbReference>
<comment type="catalytic activity">
    <reaction evidence="10 12">
        <text>tRNA(Sec) + L-serine + ATP = L-seryl-tRNA(Sec) + AMP + diphosphate + H(+)</text>
        <dbReference type="Rhea" id="RHEA:42580"/>
        <dbReference type="Rhea" id="RHEA-COMP:9742"/>
        <dbReference type="Rhea" id="RHEA-COMP:10128"/>
        <dbReference type="ChEBI" id="CHEBI:15378"/>
        <dbReference type="ChEBI" id="CHEBI:30616"/>
        <dbReference type="ChEBI" id="CHEBI:33019"/>
        <dbReference type="ChEBI" id="CHEBI:33384"/>
        <dbReference type="ChEBI" id="CHEBI:78442"/>
        <dbReference type="ChEBI" id="CHEBI:78533"/>
        <dbReference type="ChEBI" id="CHEBI:456215"/>
        <dbReference type="EC" id="6.1.1.11"/>
    </reaction>
</comment>
<feature type="binding site" evidence="12 13">
    <location>
        <position position="285"/>
    </location>
    <ligand>
        <name>L-serine</name>
        <dbReference type="ChEBI" id="CHEBI:33384"/>
    </ligand>
</feature>
<sequence length="432" mass="48904">MLDIQWIRQNPDTFDIALKKRNLEPQSECILSLDTQYRSLIKQIEKIRAQRNSKSEQIGQAIAKGNLLLADTIKAEVSTIKEQLPLLEEKENEIKSSLNQILSCIPNIPLEDVPIGTNEKENILIRSVGNKPNAVHLSKEHFEIGEELGLMDFDRSAKLSGARFSILASDLALLERALGQFMLDLHTSEHGYTEVSAPLLVRDEAMYGTGQLPKFANDMFCTTDGRWLIPTSEVSLTNIFSNEIIDFNLLPLRLVALAPSFRSEAGSAGRDTRGMLRQHQFWKCELVSITKEEESHIEHERMLSCAEKVLKKLDLHYRIVSLCSGDLGFSACKTYDLEVWLPGQNLYREISSCSNCGSFQSRRMNSRYRDSFNKSLKFTHTLNGSGVAVGRCLIAILENYLNKDGSVTIPTILRPYMHNLEVIKKNILWSNR</sequence>
<keyword evidence="17" id="KW-1185">Reference proteome</keyword>
<feature type="binding site" evidence="13">
    <location>
        <position position="383"/>
    </location>
    <ligand>
        <name>L-serine</name>
        <dbReference type="ChEBI" id="CHEBI:33384"/>
    </ligand>
</feature>
<dbReference type="HAMAP" id="MF_00176">
    <property type="entry name" value="Ser_tRNA_synth_type1"/>
    <property type="match status" value="1"/>
</dbReference>
<feature type="binding site" evidence="12">
    <location>
        <begin position="231"/>
        <end position="233"/>
    </location>
    <ligand>
        <name>L-serine</name>
        <dbReference type="ChEBI" id="CHEBI:33384"/>
    </ligand>
</feature>
<dbReference type="NCBIfam" id="TIGR00414">
    <property type="entry name" value="serS"/>
    <property type="match status" value="1"/>
</dbReference>
<keyword evidence="8 12" id="KW-0648">Protein biosynthesis</keyword>
<evidence type="ECO:0000313" key="16">
    <source>
        <dbReference type="EMBL" id="KJZ82337.1"/>
    </source>
</evidence>
<comment type="similarity">
    <text evidence="3 12">Belongs to the class-II aminoacyl-tRNA synthetase family. Type-1 seryl-tRNA synthetase subfamily.</text>
</comment>
<dbReference type="GO" id="GO:0005524">
    <property type="term" value="F:ATP binding"/>
    <property type="evidence" value="ECO:0007669"/>
    <property type="project" value="UniProtKB-UniRule"/>
</dbReference>
<dbReference type="SUPFAM" id="SSF46589">
    <property type="entry name" value="tRNA-binding arm"/>
    <property type="match status" value="1"/>
</dbReference>
<dbReference type="Gene3D" id="1.10.287.40">
    <property type="entry name" value="Serine-tRNA synthetase, tRNA binding domain"/>
    <property type="match status" value="1"/>
</dbReference>
<dbReference type="InterPro" id="IPR010978">
    <property type="entry name" value="tRNA-bd_arm"/>
</dbReference>
<dbReference type="PATRIC" id="fig|556287.8.peg.1096"/>
<dbReference type="GO" id="GO:0005737">
    <property type="term" value="C:cytoplasm"/>
    <property type="evidence" value="ECO:0007669"/>
    <property type="project" value="UniProtKB-SubCell"/>
</dbReference>
<dbReference type="Gene3D" id="3.30.930.10">
    <property type="entry name" value="Bira Bifunctional Protein, Domain 2"/>
    <property type="match status" value="1"/>
</dbReference>
<evidence type="ECO:0000256" key="1">
    <source>
        <dbReference type="ARBA" id="ARBA00004496"/>
    </source>
</evidence>
<dbReference type="Pfam" id="PF02403">
    <property type="entry name" value="Seryl_tRNA_N"/>
    <property type="match status" value="1"/>
</dbReference>
<feature type="binding site" evidence="13">
    <location>
        <position position="262"/>
    </location>
    <ligand>
        <name>L-serine</name>
        <dbReference type="ChEBI" id="CHEBI:33384"/>
    </ligand>
</feature>
<comment type="subcellular location">
    <subcellularLocation>
        <location evidence="1 12">Cytoplasm</location>
    </subcellularLocation>
</comment>
<dbReference type="SUPFAM" id="SSF55681">
    <property type="entry name" value="Class II aaRS and biotin synthetases"/>
    <property type="match status" value="1"/>
</dbReference>
<dbReference type="InterPro" id="IPR042103">
    <property type="entry name" value="SerRS_1_N_sf"/>
</dbReference>
<accession>A0A094Z1A9</accession>
<dbReference type="Pfam" id="PF00587">
    <property type="entry name" value="tRNA-synt_2b"/>
    <property type="match status" value="1"/>
</dbReference>
<evidence type="ECO:0000256" key="10">
    <source>
        <dbReference type="ARBA" id="ARBA00047929"/>
    </source>
</evidence>
<evidence type="ECO:0000256" key="13">
    <source>
        <dbReference type="PIRSR" id="PIRSR001529-1"/>
    </source>
</evidence>
<comment type="caution">
    <text evidence="12">Lacks conserved residue(s) required for the propagation of feature annotation.</text>
</comment>
<evidence type="ECO:0000256" key="3">
    <source>
        <dbReference type="ARBA" id="ARBA00010728"/>
    </source>
</evidence>
<organism evidence="16 17">
    <name type="scientific">Candidatus Liberibacter solanacearum</name>
    <dbReference type="NCBI Taxonomy" id="556287"/>
    <lineage>
        <taxon>Bacteria</taxon>
        <taxon>Pseudomonadati</taxon>
        <taxon>Pseudomonadota</taxon>
        <taxon>Alphaproteobacteria</taxon>
        <taxon>Hyphomicrobiales</taxon>
        <taxon>Rhizobiaceae</taxon>
        <taxon>Liberibacter</taxon>
    </lineage>
</organism>
<feature type="binding site" evidence="13">
    <location>
        <position position="231"/>
    </location>
    <ligand>
        <name>L-serine</name>
        <dbReference type="ChEBI" id="CHEBI:33384"/>
    </ligand>
</feature>
<feature type="binding site" evidence="12 14">
    <location>
        <begin position="262"/>
        <end position="264"/>
    </location>
    <ligand>
        <name>ATP</name>
        <dbReference type="ChEBI" id="CHEBI:30616"/>
    </ligand>
</feature>
<evidence type="ECO:0000256" key="6">
    <source>
        <dbReference type="ARBA" id="ARBA00022741"/>
    </source>
</evidence>
<dbReference type="GO" id="GO:0004828">
    <property type="term" value="F:serine-tRNA ligase activity"/>
    <property type="evidence" value="ECO:0007669"/>
    <property type="project" value="UniProtKB-UniRule"/>
</dbReference>
<dbReference type="GO" id="GO:0006434">
    <property type="term" value="P:seryl-tRNA aminoacylation"/>
    <property type="evidence" value="ECO:0007669"/>
    <property type="project" value="UniProtKB-UniRule"/>
</dbReference>
<evidence type="ECO:0000256" key="5">
    <source>
        <dbReference type="ARBA" id="ARBA00022598"/>
    </source>
</evidence>
<dbReference type="EC" id="6.1.1.11" evidence="12"/>
<dbReference type="InterPro" id="IPR002317">
    <property type="entry name" value="Ser-tRNA-ligase_type_1"/>
</dbReference>
<dbReference type="PRINTS" id="PR00981">
    <property type="entry name" value="TRNASYNTHSER"/>
</dbReference>
<reference evidence="16 17" key="1">
    <citation type="journal article" date="2015" name="Phytopathology">
        <title>Genomes of Candidatus Liberibacter solanacearum haplotype A from New Zealand and the USA suggest significant genome plasticity in the species.</title>
        <authorList>
            <person name="Thompson S.M."/>
            <person name="Johnson C.P."/>
            <person name="Lu A.Y."/>
            <person name="Frampton R.A."/>
            <person name="Sullivan K.L."/>
            <person name="Fiers M.W."/>
            <person name="Crowhurst R.N."/>
            <person name="Pitman A.R."/>
            <person name="Scott I."/>
            <person name="Gudmestad N.C."/>
            <person name="Smith G.R."/>
        </authorList>
    </citation>
    <scope>NUCLEOTIDE SEQUENCE [LARGE SCALE GENOMIC DNA]</scope>
    <source>
        <strain evidence="16 17">LsoNZ1</strain>
    </source>
</reference>
<dbReference type="InterPro" id="IPR006195">
    <property type="entry name" value="aa-tRNA-synth_II"/>
</dbReference>
<dbReference type="PIRSF" id="PIRSF001529">
    <property type="entry name" value="Ser-tRNA-synth_IIa"/>
    <property type="match status" value="1"/>
</dbReference>
<evidence type="ECO:0000256" key="7">
    <source>
        <dbReference type="ARBA" id="ARBA00022840"/>
    </source>
</evidence>
<dbReference type="InterPro" id="IPR015866">
    <property type="entry name" value="Ser-tRNA-synth_1_N"/>
</dbReference>
<evidence type="ECO:0000256" key="11">
    <source>
        <dbReference type="ARBA" id="ARBA00048823"/>
    </source>
</evidence>
<comment type="function">
    <text evidence="12">Catalyzes the attachment of serine to tRNA(Ser). Is also able to aminoacylate tRNA(Sec) with serine, to form the misacylated tRNA L-seryl-tRNA(Sec), which will be further converted into selenocysteinyl-tRNA(Sec).</text>
</comment>
<feature type="domain" description="Aminoacyl-transfer RNA synthetases class-II family profile" evidence="15">
    <location>
        <begin position="174"/>
        <end position="410"/>
    </location>
</feature>
<name>A0A094Z1A9_9HYPH</name>
<evidence type="ECO:0000256" key="9">
    <source>
        <dbReference type="ARBA" id="ARBA00023146"/>
    </source>
</evidence>
<dbReference type="PANTHER" id="PTHR43697">
    <property type="entry name" value="SERYL-TRNA SYNTHETASE"/>
    <property type="match status" value="1"/>
</dbReference>
<proteinExistence type="inferred from homology"/>
<dbReference type="PROSITE" id="PS50862">
    <property type="entry name" value="AA_TRNA_LIGASE_II"/>
    <property type="match status" value="1"/>
</dbReference>